<organism evidence="2 3">
    <name type="scientific">Oceanimonas doudoroffii</name>
    <dbReference type="NCBI Taxonomy" id="84158"/>
    <lineage>
        <taxon>Bacteria</taxon>
        <taxon>Pseudomonadati</taxon>
        <taxon>Pseudomonadota</taxon>
        <taxon>Gammaproteobacteria</taxon>
        <taxon>Aeromonadales</taxon>
        <taxon>Aeromonadaceae</taxon>
        <taxon>Oceanimonas</taxon>
    </lineage>
</organism>
<sequence>MNEGYMGVIQALGFQFAPLNWSYCNGNVIAISQNQALFALLGDIYGGDGHTSFGLPDLRGRTPMGQFQGPGLTNRVIGQRLGAETVTLTEAQMPAHTHTHSYAGSGPASAATLRVSTDPGTRAVPEDGDVIASVAGTNMYLPASDVTATVPLGGVSGGGSFDNSQFAIQNAGGSQPVPIMQPSLVVNFCICVNGLFPQRS</sequence>
<name>A0A233RHV9_9GAMM</name>
<dbReference type="Gene3D" id="3.90.1340.10">
    <property type="entry name" value="Phage tail collar domain"/>
    <property type="match status" value="1"/>
</dbReference>
<comment type="caution">
    <text evidence="2">The sequence shown here is derived from an EMBL/GenBank/DDBJ whole genome shotgun (WGS) entry which is preliminary data.</text>
</comment>
<dbReference type="InterPro" id="IPR011083">
    <property type="entry name" value="Phage_tail_collar_dom"/>
</dbReference>
<gene>
    <name evidence="2" type="ORF">B6S08_05605</name>
</gene>
<dbReference type="SUPFAM" id="SSF88874">
    <property type="entry name" value="Receptor-binding domain of short tail fibre protein gp12"/>
    <property type="match status" value="1"/>
</dbReference>
<reference evidence="2 3" key="1">
    <citation type="submission" date="2017-08" db="EMBL/GenBank/DDBJ databases">
        <title>A Genome Sequence of Oceanimonas doudoroffii ATCC 27123T.</title>
        <authorList>
            <person name="Brennan M.A."/>
            <person name="Maclea K.S."/>
            <person name="Mcclelland W.D."/>
            <person name="Trachtenberg A.M."/>
        </authorList>
    </citation>
    <scope>NUCLEOTIDE SEQUENCE [LARGE SCALE GENOMIC DNA]</scope>
    <source>
        <strain evidence="2 3">ATCC 27123</strain>
    </source>
</reference>
<dbReference type="OrthoDB" id="9810174at2"/>
<protein>
    <recommendedName>
        <fullName evidence="1">Phage tail collar domain-containing protein</fullName>
    </recommendedName>
</protein>
<accession>A0A233RHV9</accession>
<dbReference type="Pfam" id="PF07484">
    <property type="entry name" value="Collar"/>
    <property type="match status" value="1"/>
</dbReference>
<evidence type="ECO:0000259" key="1">
    <source>
        <dbReference type="Pfam" id="PF07484"/>
    </source>
</evidence>
<evidence type="ECO:0000313" key="3">
    <source>
        <dbReference type="Proteomes" id="UP000242757"/>
    </source>
</evidence>
<dbReference type="AlphaFoldDB" id="A0A233RHV9"/>
<dbReference type="InterPro" id="IPR037053">
    <property type="entry name" value="Phage_tail_collar_dom_sf"/>
</dbReference>
<dbReference type="RefSeq" id="WP_094199754.1">
    <property type="nucleotide sequence ID" value="NZ_NBIM01000001.1"/>
</dbReference>
<dbReference type="Proteomes" id="UP000242757">
    <property type="component" value="Unassembled WGS sequence"/>
</dbReference>
<feature type="domain" description="Phage tail collar" evidence="1">
    <location>
        <begin position="7"/>
        <end position="63"/>
    </location>
</feature>
<dbReference type="EMBL" id="NBIM01000001">
    <property type="protein sequence ID" value="OXY82977.1"/>
    <property type="molecule type" value="Genomic_DNA"/>
</dbReference>
<evidence type="ECO:0000313" key="2">
    <source>
        <dbReference type="EMBL" id="OXY82977.1"/>
    </source>
</evidence>
<proteinExistence type="predicted"/>
<keyword evidence="3" id="KW-1185">Reference proteome</keyword>